<dbReference type="Proteomes" id="UP000290540">
    <property type="component" value="Unassembled WGS sequence"/>
</dbReference>
<accession>A0A4Q2VEL5</accession>
<organism evidence="1 2">
    <name type="scientific">Fusarium oxysporum f. sp. narcissi</name>
    <dbReference type="NCBI Taxonomy" id="451672"/>
    <lineage>
        <taxon>Eukaryota</taxon>
        <taxon>Fungi</taxon>
        <taxon>Dikarya</taxon>
        <taxon>Ascomycota</taxon>
        <taxon>Pezizomycotina</taxon>
        <taxon>Sordariomycetes</taxon>
        <taxon>Hypocreomycetidae</taxon>
        <taxon>Hypocreales</taxon>
        <taxon>Nectriaceae</taxon>
        <taxon>Fusarium</taxon>
        <taxon>Fusarium oxysporum species complex</taxon>
    </lineage>
</organism>
<dbReference type="AlphaFoldDB" id="A0A4Q2VEL5"/>
<dbReference type="EMBL" id="MQTW01000095">
    <property type="protein sequence ID" value="RYC86121.1"/>
    <property type="molecule type" value="Genomic_DNA"/>
</dbReference>
<sequence>MSGCGCASSGSCGCGSSCTCAGCPVSFPWSGACLNGPRTKVYQSSTNKLFFNAFDGNPDGWDMGNGNADGS</sequence>
<comment type="caution">
    <text evidence="1">The sequence shown here is derived from an EMBL/GenBank/DDBJ whole genome shotgun (WGS) entry which is preliminary data.</text>
</comment>
<proteinExistence type="predicted"/>
<name>A0A4Q2VEL5_FUSOX</name>
<evidence type="ECO:0000313" key="1">
    <source>
        <dbReference type="EMBL" id="RYC86121.1"/>
    </source>
</evidence>
<evidence type="ECO:0000313" key="2">
    <source>
        <dbReference type="Proteomes" id="UP000290540"/>
    </source>
</evidence>
<gene>
    <name evidence="1" type="ORF">BFJ63_vAg11023</name>
</gene>
<reference evidence="1 2" key="1">
    <citation type="submission" date="2016-12" db="EMBL/GenBank/DDBJ databases">
        <title>Draft genome sequence of Fusarium oxysporum causing rot on Narcissus.</title>
        <authorList>
            <person name="Armitage A.D."/>
            <person name="Taylor A."/>
            <person name="Clarkson J.P."/>
            <person name="Harrison R.J."/>
            <person name="Jackson A.C."/>
        </authorList>
    </citation>
    <scope>NUCLEOTIDE SEQUENCE [LARGE SCALE GENOMIC DNA]</scope>
    <source>
        <strain evidence="1 2">N139</strain>
    </source>
</reference>
<protein>
    <submittedName>
        <fullName evidence="1">Uncharacterized protein</fullName>
    </submittedName>
</protein>